<evidence type="ECO:0000256" key="2">
    <source>
        <dbReference type="ARBA" id="ARBA00007814"/>
    </source>
</evidence>
<dbReference type="GO" id="GO:1990904">
    <property type="term" value="C:ribonucleoprotein complex"/>
    <property type="evidence" value="ECO:0007669"/>
    <property type="project" value="UniProtKB-KW"/>
</dbReference>
<comment type="caution">
    <text evidence="8">The sequence shown here is derived from an EMBL/GenBank/DDBJ whole genome shotgun (WGS) entry which is preliminary data.</text>
</comment>
<proteinExistence type="inferred from homology"/>
<dbReference type="GO" id="GO:0005737">
    <property type="term" value="C:cytoplasm"/>
    <property type="evidence" value="ECO:0007669"/>
    <property type="project" value="UniProtKB-SubCell"/>
</dbReference>
<accession>A0A7W9GUU5</accession>
<keyword evidence="4" id="KW-0479">Metal-binding</keyword>
<dbReference type="Proteomes" id="UP000542813">
    <property type="component" value="Unassembled WGS sequence"/>
</dbReference>
<dbReference type="InterPro" id="IPR008858">
    <property type="entry name" value="TROVE_dom"/>
</dbReference>
<keyword evidence="6" id="KW-0687">Ribonucleoprotein</keyword>
<dbReference type="PANTHER" id="PTHR14202:SF0">
    <property type="entry name" value="RNA-BINDING PROTEIN RO60"/>
    <property type="match status" value="1"/>
</dbReference>
<dbReference type="RefSeq" id="WP_184826631.1">
    <property type="nucleotide sequence ID" value="NZ_JACHMM010000001.1"/>
</dbReference>
<dbReference type="SUPFAM" id="SSF53300">
    <property type="entry name" value="vWA-like"/>
    <property type="match status" value="1"/>
</dbReference>
<dbReference type="InterPro" id="IPR040322">
    <property type="entry name" value="TROVE2"/>
</dbReference>
<evidence type="ECO:0000313" key="9">
    <source>
        <dbReference type="Proteomes" id="UP000542813"/>
    </source>
</evidence>
<evidence type="ECO:0000259" key="7">
    <source>
        <dbReference type="PROSITE" id="PS50988"/>
    </source>
</evidence>
<dbReference type="Gene3D" id="3.40.50.410">
    <property type="entry name" value="von Willebrand factor, type A domain"/>
    <property type="match status" value="1"/>
</dbReference>
<dbReference type="GO" id="GO:0003723">
    <property type="term" value="F:RNA binding"/>
    <property type="evidence" value="ECO:0007669"/>
    <property type="project" value="UniProtKB-KW"/>
</dbReference>
<evidence type="ECO:0000313" key="8">
    <source>
        <dbReference type="EMBL" id="MBB5790515.1"/>
    </source>
</evidence>
<dbReference type="Pfam" id="PF05731">
    <property type="entry name" value="TROVE"/>
    <property type="match status" value="1"/>
</dbReference>
<gene>
    <name evidence="8" type="ORF">HD601_005090</name>
</gene>
<dbReference type="InterPro" id="IPR037214">
    <property type="entry name" value="TROVE_dom_sf"/>
</dbReference>
<sequence length="525" mass="57381">MSKFDRASKAAAMLTSPVRALRNARSRTVTHEGAPALVRDTKGELFLLAVTNLAGEDTFYEDGDTRDERFRTLVHAATAEDPEWVARLVSWLRTTANLRSAPVVAAVEYVRAGGPHGRRVVDGALLRADEPAEVLAYYTSRYGRALPQPIKRGVADAARRLYTERAALKYDGVSRAWRMADVLELCHVRPRDDAQSALFRWLLDRRHGRADTVVPADRLPVVHANTQLNAVPQNERRQHLRTTALADAGLTWEALAGWLGGPMDRTAWEAVIPSMGYMALLRNLRNFDEAGVSDAVAETVAARLADPEQVRRSRQFPFRFVAAYRNAPSLRWAYALDKAIGTATANVPAFAGRTLVLVDTSASMTQRAFSQRSSMSPVEAAAVFGVALAKRGNAVDLYGFADGVFAHWIARRTSLLTEADRLVGRVGEAGHGTRIAEAVRATYRRHDRVVIVTDMQTFPDGAGRGGDPVAAVPAKVPVYGFNLGGYRPTVVAAGRANRHEFGGLNDATFTLLSLLENGRSAGWPF</sequence>
<evidence type="ECO:0000256" key="3">
    <source>
        <dbReference type="ARBA" id="ARBA00022490"/>
    </source>
</evidence>
<organism evidence="8 9">
    <name type="scientific">Jiangella mangrovi</name>
    <dbReference type="NCBI Taxonomy" id="1524084"/>
    <lineage>
        <taxon>Bacteria</taxon>
        <taxon>Bacillati</taxon>
        <taxon>Actinomycetota</taxon>
        <taxon>Actinomycetes</taxon>
        <taxon>Jiangellales</taxon>
        <taxon>Jiangellaceae</taxon>
        <taxon>Jiangella</taxon>
    </lineage>
</organism>
<name>A0A7W9GUU5_9ACTN</name>
<feature type="domain" description="TROVE" evidence="7">
    <location>
        <begin position="28"/>
        <end position="352"/>
    </location>
</feature>
<comment type="subcellular location">
    <subcellularLocation>
        <location evidence="1">Cytoplasm</location>
    </subcellularLocation>
</comment>
<keyword evidence="5" id="KW-0694">RNA-binding</keyword>
<keyword evidence="9" id="KW-1185">Reference proteome</keyword>
<dbReference type="PROSITE" id="PS50988">
    <property type="entry name" value="TROVE"/>
    <property type="match status" value="1"/>
</dbReference>
<dbReference type="PANTHER" id="PTHR14202">
    <property type="entry name" value="60 KDA RIBONUCLEOPROTEIN SSA/RO"/>
    <property type="match status" value="1"/>
</dbReference>
<comment type="similarity">
    <text evidence="2">Belongs to the Ro 60 kDa family.</text>
</comment>
<keyword evidence="3" id="KW-0963">Cytoplasm</keyword>
<dbReference type="GO" id="GO:0046872">
    <property type="term" value="F:metal ion binding"/>
    <property type="evidence" value="ECO:0007669"/>
    <property type="project" value="UniProtKB-KW"/>
</dbReference>
<evidence type="ECO:0000256" key="5">
    <source>
        <dbReference type="ARBA" id="ARBA00022884"/>
    </source>
</evidence>
<reference evidence="8 9" key="1">
    <citation type="submission" date="2020-08" db="EMBL/GenBank/DDBJ databases">
        <title>Sequencing the genomes of 1000 actinobacteria strains.</title>
        <authorList>
            <person name="Klenk H.-P."/>
        </authorList>
    </citation>
    <scope>NUCLEOTIDE SEQUENCE [LARGE SCALE GENOMIC DNA]</scope>
    <source>
        <strain evidence="8 9">DSM 102122</strain>
    </source>
</reference>
<dbReference type="AlphaFoldDB" id="A0A7W9GUU5"/>
<evidence type="ECO:0000256" key="1">
    <source>
        <dbReference type="ARBA" id="ARBA00004496"/>
    </source>
</evidence>
<dbReference type="InterPro" id="IPR036465">
    <property type="entry name" value="vWFA_dom_sf"/>
</dbReference>
<evidence type="ECO:0000256" key="6">
    <source>
        <dbReference type="ARBA" id="ARBA00023274"/>
    </source>
</evidence>
<dbReference type="EMBL" id="JACHMM010000001">
    <property type="protein sequence ID" value="MBB5790515.1"/>
    <property type="molecule type" value="Genomic_DNA"/>
</dbReference>
<protein>
    <recommendedName>
        <fullName evidence="7">TROVE domain-containing protein</fullName>
    </recommendedName>
</protein>
<dbReference type="SUPFAM" id="SSF140864">
    <property type="entry name" value="TROVE domain-like"/>
    <property type="match status" value="1"/>
</dbReference>
<evidence type="ECO:0000256" key="4">
    <source>
        <dbReference type="ARBA" id="ARBA00022723"/>
    </source>
</evidence>